<comment type="caution">
    <text evidence="3">The sequence shown here is derived from an EMBL/GenBank/DDBJ whole genome shotgun (WGS) entry which is preliminary data.</text>
</comment>
<feature type="compositionally biased region" description="Low complexity" evidence="1">
    <location>
        <begin position="104"/>
        <end position="159"/>
    </location>
</feature>
<dbReference type="EMBL" id="JAPCWZ010000003">
    <property type="protein sequence ID" value="KAK8872824.1"/>
    <property type="molecule type" value="Genomic_DNA"/>
</dbReference>
<proteinExistence type="predicted"/>
<gene>
    <name evidence="3" type="ORF">PGQ11_003338</name>
</gene>
<feature type="region of interest" description="Disordered" evidence="1">
    <location>
        <begin position="87"/>
        <end position="184"/>
    </location>
</feature>
<feature type="signal peptide" evidence="2">
    <location>
        <begin position="1"/>
        <end position="27"/>
    </location>
</feature>
<sequence>MATSIYTSRVSSILLFVLYCLLPLATAAFIGTNNITSLAPLSEIAKREMDPGSSCSEEGQWNCMGSSWQRCAAGRWTKVVECAPGTRCTPNGLTDDMNVENATDSSDSNSGSSSSSPGPNGGRPSSGKTETTTSTCTTPDSTTTTTTTPTPRSTTCDTSQPTGVPSTSTKTTTVSTLSAGSPGGYAGWRIWSPVGLVVAVMAA</sequence>
<dbReference type="Proteomes" id="UP001390339">
    <property type="component" value="Unassembled WGS sequence"/>
</dbReference>
<protein>
    <submittedName>
        <fullName evidence="3">Uncharacterized protein</fullName>
    </submittedName>
</protein>
<evidence type="ECO:0000313" key="4">
    <source>
        <dbReference type="Proteomes" id="UP001390339"/>
    </source>
</evidence>
<accession>A0ABR2J4V5</accession>
<evidence type="ECO:0000313" key="3">
    <source>
        <dbReference type="EMBL" id="KAK8872824.1"/>
    </source>
</evidence>
<feature type="compositionally biased region" description="Low complexity" evidence="1">
    <location>
        <begin position="166"/>
        <end position="178"/>
    </location>
</feature>
<feature type="chain" id="PRO_5046344526" evidence="2">
    <location>
        <begin position="28"/>
        <end position="203"/>
    </location>
</feature>
<keyword evidence="4" id="KW-1185">Reference proteome</keyword>
<evidence type="ECO:0000256" key="1">
    <source>
        <dbReference type="SAM" id="MobiDB-lite"/>
    </source>
</evidence>
<reference evidence="3 4" key="1">
    <citation type="journal article" date="2024" name="IMA Fungus">
        <title>Apiospora arundinis, a panoply of carbohydrate-active enzymes and secondary metabolites.</title>
        <authorList>
            <person name="Sorensen T."/>
            <person name="Petersen C."/>
            <person name="Muurmann A.T."/>
            <person name="Christiansen J.V."/>
            <person name="Brundto M.L."/>
            <person name="Overgaard C.K."/>
            <person name="Boysen A.T."/>
            <person name="Wollenberg R.D."/>
            <person name="Larsen T.O."/>
            <person name="Sorensen J.L."/>
            <person name="Nielsen K.L."/>
            <person name="Sondergaard T.E."/>
        </authorList>
    </citation>
    <scope>NUCLEOTIDE SEQUENCE [LARGE SCALE GENOMIC DNA]</scope>
    <source>
        <strain evidence="3 4">AAU 773</strain>
    </source>
</reference>
<organism evidence="3 4">
    <name type="scientific">Apiospora arundinis</name>
    <dbReference type="NCBI Taxonomy" id="335852"/>
    <lineage>
        <taxon>Eukaryota</taxon>
        <taxon>Fungi</taxon>
        <taxon>Dikarya</taxon>
        <taxon>Ascomycota</taxon>
        <taxon>Pezizomycotina</taxon>
        <taxon>Sordariomycetes</taxon>
        <taxon>Xylariomycetidae</taxon>
        <taxon>Amphisphaeriales</taxon>
        <taxon>Apiosporaceae</taxon>
        <taxon>Apiospora</taxon>
    </lineage>
</organism>
<name>A0ABR2J4V5_9PEZI</name>
<keyword evidence="2" id="KW-0732">Signal</keyword>
<evidence type="ECO:0000256" key="2">
    <source>
        <dbReference type="SAM" id="SignalP"/>
    </source>
</evidence>